<evidence type="ECO:0008006" key="4">
    <source>
        <dbReference type="Google" id="ProtNLM"/>
    </source>
</evidence>
<feature type="transmembrane region" description="Helical" evidence="1">
    <location>
        <begin position="115"/>
        <end position="135"/>
    </location>
</feature>
<comment type="caution">
    <text evidence="2">The sequence shown here is derived from an EMBL/GenBank/DDBJ whole genome shotgun (WGS) entry which is preliminary data.</text>
</comment>
<evidence type="ECO:0000313" key="3">
    <source>
        <dbReference type="Proteomes" id="UP001335729"/>
    </source>
</evidence>
<feature type="transmembrane region" description="Helical" evidence="1">
    <location>
        <begin position="75"/>
        <end position="94"/>
    </location>
</feature>
<accession>A0ABU7MSV8</accession>
<reference evidence="2 3" key="1">
    <citation type="submission" date="2024-01" db="EMBL/GenBank/DDBJ databases">
        <title>Draft genome sequence of Gordonia sp. PKS22-38.</title>
        <authorList>
            <person name="Suphannarot A."/>
            <person name="Mingma R."/>
        </authorList>
    </citation>
    <scope>NUCLEOTIDE SEQUENCE [LARGE SCALE GENOMIC DNA]</scope>
    <source>
        <strain evidence="2 3">PKS22-38</strain>
    </source>
</reference>
<keyword evidence="1" id="KW-0472">Membrane</keyword>
<keyword evidence="1" id="KW-0812">Transmembrane</keyword>
<evidence type="ECO:0000313" key="2">
    <source>
        <dbReference type="EMBL" id="MEE4023406.1"/>
    </source>
</evidence>
<name>A0ABU7MSV8_9ACTN</name>
<dbReference type="EMBL" id="JAZDUE010000007">
    <property type="protein sequence ID" value="MEE4023406.1"/>
    <property type="molecule type" value="Genomic_DNA"/>
</dbReference>
<protein>
    <recommendedName>
        <fullName evidence="4">Sec-independent protein translocase protein TatC</fullName>
    </recommendedName>
</protein>
<feature type="transmembrane region" description="Helical" evidence="1">
    <location>
        <begin position="29"/>
        <end position="49"/>
    </location>
</feature>
<feature type="transmembrane region" description="Helical" evidence="1">
    <location>
        <begin position="215"/>
        <end position="233"/>
    </location>
</feature>
<feature type="transmembrane region" description="Helical" evidence="1">
    <location>
        <begin position="189"/>
        <end position="209"/>
    </location>
</feature>
<evidence type="ECO:0000256" key="1">
    <source>
        <dbReference type="SAM" id="Phobius"/>
    </source>
</evidence>
<feature type="transmembrane region" description="Helical" evidence="1">
    <location>
        <begin position="155"/>
        <end position="177"/>
    </location>
</feature>
<keyword evidence="3" id="KW-1185">Reference proteome</keyword>
<sequence>MCSDTVTPSSKEIGEVDPKKAYLYKFQRLAAWSGFLVMAVQGVCFFLLAKVQPPIDPEWSALQVQEWMIDNRTGILWSMVICSFIIPLEYLFVVTTSWQMRRIERGWGVLSMTQVLTGVVAPIGFLYPMFMLSAAALRVEERSPELIQLMTDIFYYSYVGFAFVFCVQVVVLGIATLVDTRRDPVFPRWFAYVNFFLAVVLAPGAFIYLFTSGPLAWNGLFAFWLPCLAYFIWKVATPLLLLKAVTQEEAEAESAEKPAPVLI</sequence>
<dbReference type="Proteomes" id="UP001335729">
    <property type="component" value="Unassembled WGS sequence"/>
</dbReference>
<gene>
    <name evidence="2" type="ORF">V1Y59_09985</name>
</gene>
<keyword evidence="1" id="KW-1133">Transmembrane helix</keyword>
<dbReference type="RefSeq" id="WP_330504719.1">
    <property type="nucleotide sequence ID" value="NZ_JAZDUE010000007.1"/>
</dbReference>
<organism evidence="2 3">
    <name type="scientific">Gordonia prachuapensis</name>
    <dbReference type="NCBI Taxonomy" id="3115651"/>
    <lineage>
        <taxon>Bacteria</taxon>
        <taxon>Bacillati</taxon>
        <taxon>Actinomycetota</taxon>
        <taxon>Actinomycetes</taxon>
        <taxon>Mycobacteriales</taxon>
        <taxon>Gordoniaceae</taxon>
        <taxon>Gordonia</taxon>
    </lineage>
</organism>
<proteinExistence type="predicted"/>